<dbReference type="PANTHER" id="PTHR35010">
    <property type="entry name" value="BLL4672 PROTEIN-RELATED"/>
    <property type="match status" value="1"/>
</dbReference>
<organism evidence="2 3">
    <name type="scientific">Dyella kyungheensis</name>
    <dbReference type="NCBI Taxonomy" id="1242174"/>
    <lineage>
        <taxon>Bacteria</taxon>
        <taxon>Pseudomonadati</taxon>
        <taxon>Pseudomonadota</taxon>
        <taxon>Gammaproteobacteria</taxon>
        <taxon>Lysobacterales</taxon>
        <taxon>Rhodanobacteraceae</taxon>
        <taxon>Dyella</taxon>
    </lineage>
</organism>
<dbReference type="SUPFAM" id="SSF47413">
    <property type="entry name" value="lambda repressor-like DNA-binding domains"/>
    <property type="match status" value="1"/>
</dbReference>
<dbReference type="InterPro" id="IPR010982">
    <property type="entry name" value="Lambda_DNA-bd_dom_sf"/>
</dbReference>
<dbReference type="PROSITE" id="PS50943">
    <property type="entry name" value="HTH_CROC1"/>
    <property type="match status" value="1"/>
</dbReference>
<dbReference type="Proteomes" id="UP001430065">
    <property type="component" value="Unassembled WGS sequence"/>
</dbReference>
<dbReference type="PANTHER" id="PTHR35010:SF4">
    <property type="entry name" value="BLL5781 PROTEIN"/>
    <property type="match status" value="1"/>
</dbReference>
<dbReference type="RefSeq" id="WP_204634880.1">
    <property type="nucleotide sequence ID" value="NZ_JADIKC010000002.1"/>
</dbReference>
<dbReference type="InterPro" id="IPR041413">
    <property type="entry name" value="MLTR_LBD"/>
</dbReference>
<feature type="domain" description="HTH cro/C1-type" evidence="1">
    <location>
        <begin position="18"/>
        <end position="72"/>
    </location>
</feature>
<dbReference type="Pfam" id="PF17765">
    <property type="entry name" value="MLTR_LBD"/>
    <property type="match status" value="1"/>
</dbReference>
<dbReference type="Pfam" id="PF01381">
    <property type="entry name" value="HTH_3"/>
    <property type="match status" value="1"/>
</dbReference>
<evidence type="ECO:0000313" key="2">
    <source>
        <dbReference type="EMBL" id="MBM7120415.1"/>
    </source>
</evidence>
<evidence type="ECO:0000259" key="1">
    <source>
        <dbReference type="PROSITE" id="PS50943"/>
    </source>
</evidence>
<reference evidence="2 3" key="1">
    <citation type="submission" date="2020-10" db="EMBL/GenBank/DDBJ databases">
        <title>Phylogeny of dyella-like bacteria.</title>
        <authorList>
            <person name="Fu J."/>
        </authorList>
    </citation>
    <scope>NUCLEOTIDE SEQUENCE [LARGE SCALE GENOMIC DNA]</scope>
    <source>
        <strain evidence="2 3">THG-B117</strain>
    </source>
</reference>
<keyword evidence="3" id="KW-1185">Reference proteome</keyword>
<gene>
    <name evidence="2" type="ORF">ISP20_04500</name>
</gene>
<sequence length="273" mass="30579">MQQRLLESLPTGDVGSLLRGWRDAHRLSQAALAADAEISPRHLSFIECGKSQPSREVLDRLAGAMNMPLRDRNQLLKAAGYAAAYGESHIDGPELAQVRHAIDCILNQQEPYPAFVMNRHWDILWANEAAARVNADVMQGRKPRHANMIRQFFDPGDLRGAVENWHEIAQNLLRHLQELVATHPTDAVAKHLLSEVLQYPDVPAAWRRRVASNPPASMMTTVLRGSAGTYRFFSTITTFGTPWDVTVDDLHIESCFPVDQMTENLCRGLRSPS</sequence>
<dbReference type="Gene3D" id="1.10.260.40">
    <property type="entry name" value="lambda repressor-like DNA-binding domains"/>
    <property type="match status" value="1"/>
</dbReference>
<dbReference type="CDD" id="cd00093">
    <property type="entry name" value="HTH_XRE"/>
    <property type="match status" value="1"/>
</dbReference>
<comment type="caution">
    <text evidence="2">The sequence shown here is derived from an EMBL/GenBank/DDBJ whole genome shotgun (WGS) entry which is preliminary data.</text>
</comment>
<dbReference type="SMART" id="SM00530">
    <property type="entry name" value="HTH_XRE"/>
    <property type="match status" value="1"/>
</dbReference>
<accession>A0ABS2JQ72</accession>
<evidence type="ECO:0000313" key="3">
    <source>
        <dbReference type="Proteomes" id="UP001430065"/>
    </source>
</evidence>
<dbReference type="Gene3D" id="3.30.450.180">
    <property type="match status" value="1"/>
</dbReference>
<protein>
    <submittedName>
        <fullName evidence="2">Helix-turn-helix transcriptional regulator</fullName>
    </submittedName>
</protein>
<name>A0ABS2JQ72_9GAMM</name>
<dbReference type="InterPro" id="IPR001387">
    <property type="entry name" value="Cro/C1-type_HTH"/>
</dbReference>
<proteinExistence type="predicted"/>
<dbReference type="EMBL" id="JADIKC010000002">
    <property type="protein sequence ID" value="MBM7120415.1"/>
    <property type="molecule type" value="Genomic_DNA"/>
</dbReference>